<protein>
    <submittedName>
        <fullName evidence="2">Uncharacterized protein</fullName>
    </submittedName>
</protein>
<feature type="transmembrane region" description="Helical" evidence="1">
    <location>
        <begin position="45"/>
        <end position="63"/>
    </location>
</feature>
<dbReference type="Proteomes" id="UP000006160">
    <property type="component" value="Unassembled WGS sequence"/>
</dbReference>
<keyword evidence="1" id="KW-1133">Transmembrane helix</keyword>
<dbReference type="NCBIfam" id="NF042414">
    <property type="entry name" value="CLC_0170_fam"/>
    <property type="match status" value="1"/>
</dbReference>
<organism evidence="2 3">
    <name type="scientific">Clostridium botulinum D str. 1873</name>
    <dbReference type="NCBI Taxonomy" id="592027"/>
    <lineage>
        <taxon>Bacteria</taxon>
        <taxon>Bacillati</taxon>
        <taxon>Bacillota</taxon>
        <taxon>Clostridia</taxon>
        <taxon>Eubacteriales</taxon>
        <taxon>Clostridiaceae</taxon>
        <taxon>Clostridium</taxon>
    </lineage>
</organism>
<dbReference type="EMBL" id="ACSJ01000001">
    <property type="protein sequence ID" value="EES92289.1"/>
    <property type="molecule type" value="Genomic_DNA"/>
</dbReference>
<evidence type="ECO:0000313" key="2">
    <source>
        <dbReference type="EMBL" id="EES92289.1"/>
    </source>
</evidence>
<dbReference type="GeneID" id="66318943"/>
<dbReference type="InterPro" id="IPR049971">
    <property type="entry name" value="CLC_0170-like"/>
</dbReference>
<accession>A0A9P2LM64</accession>
<keyword evidence="1" id="KW-0472">Membrane</keyword>
<sequence length="65" mass="7361">MKILNLFTVYFLMLLLIQGFVLIMLDSISFENAGMSNASRKARAIGKIIIILGIVLYVMRWIILG</sequence>
<dbReference type="AlphaFoldDB" id="A0A9P2LM64"/>
<evidence type="ECO:0000313" key="3">
    <source>
        <dbReference type="Proteomes" id="UP000006160"/>
    </source>
</evidence>
<comment type="caution">
    <text evidence="2">The sequence shown here is derived from an EMBL/GenBank/DDBJ whole genome shotgun (WGS) entry which is preliminary data.</text>
</comment>
<keyword evidence="1" id="KW-0812">Transmembrane</keyword>
<name>A0A9P2LM64_CLOBO</name>
<reference evidence="2 3" key="1">
    <citation type="submission" date="2009-10" db="EMBL/GenBank/DDBJ databases">
        <authorList>
            <person name="Shrivastava S."/>
            <person name="Brinkac L.B."/>
            <person name="Brown J.L."/>
            <person name="Bruce D.B."/>
            <person name="Detter C."/>
            <person name="Green L.D."/>
            <person name="Munk C.A."/>
            <person name="Rogers Y.C."/>
            <person name="Tapia R."/>
            <person name="Saunders E.S."/>
            <person name="Sims D.R."/>
            <person name="Smith L.A."/>
            <person name="Smith T.J."/>
            <person name="Sutton G."/>
            <person name="Brettin T."/>
        </authorList>
    </citation>
    <scope>NUCLEOTIDE SEQUENCE [LARGE SCALE GENOMIC DNA]</scope>
    <source>
        <strain evidence="3">D str. 1873</strain>
    </source>
</reference>
<gene>
    <name evidence="2" type="ORF">CLG_B0278</name>
</gene>
<proteinExistence type="predicted"/>
<dbReference type="RefSeq" id="WP_004444018.1">
    <property type="nucleotide sequence ID" value="NZ_ACSJ01000001.1"/>
</dbReference>
<feature type="transmembrane region" description="Helical" evidence="1">
    <location>
        <begin position="6"/>
        <end position="25"/>
    </location>
</feature>
<evidence type="ECO:0000256" key="1">
    <source>
        <dbReference type="SAM" id="Phobius"/>
    </source>
</evidence>